<accession>A0A1D1VSW8</accession>
<evidence type="ECO:0000313" key="1">
    <source>
        <dbReference type="EMBL" id="GAV04647.1"/>
    </source>
</evidence>
<proteinExistence type="predicted"/>
<evidence type="ECO:0000313" key="2">
    <source>
        <dbReference type="Proteomes" id="UP000186922"/>
    </source>
</evidence>
<dbReference type="EMBL" id="BDGG01000011">
    <property type="protein sequence ID" value="GAV04647.1"/>
    <property type="molecule type" value="Genomic_DNA"/>
</dbReference>
<name>A0A1D1VSW8_RAMVA</name>
<reference evidence="1 2" key="1">
    <citation type="journal article" date="2016" name="Nat. Commun.">
        <title>Extremotolerant tardigrade genome and improved radiotolerance of human cultured cells by tardigrade-unique protein.</title>
        <authorList>
            <person name="Hashimoto T."/>
            <person name="Horikawa D.D."/>
            <person name="Saito Y."/>
            <person name="Kuwahara H."/>
            <person name="Kozuka-Hata H."/>
            <person name="Shin-I T."/>
            <person name="Minakuchi Y."/>
            <person name="Ohishi K."/>
            <person name="Motoyama A."/>
            <person name="Aizu T."/>
            <person name="Enomoto A."/>
            <person name="Kondo K."/>
            <person name="Tanaka S."/>
            <person name="Hara Y."/>
            <person name="Koshikawa S."/>
            <person name="Sagara H."/>
            <person name="Miura T."/>
            <person name="Yokobori S."/>
            <person name="Miyagawa K."/>
            <person name="Suzuki Y."/>
            <person name="Kubo T."/>
            <person name="Oyama M."/>
            <person name="Kohara Y."/>
            <person name="Fujiyama A."/>
            <person name="Arakawa K."/>
            <person name="Katayama T."/>
            <person name="Toyoda A."/>
            <person name="Kunieda T."/>
        </authorList>
    </citation>
    <scope>NUCLEOTIDE SEQUENCE [LARGE SCALE GENOMIC DNA]</scope>
    <source>
        <strain evidence="1 2">YOKOZUNA-1</strain>
    </source>
</reference>
<organism evidence="1 2">
    <name type="scientific">Ramazzottius varieornatus</name>
    <name type="common">Water bear</name>
    <name type="synonym">Tardigrade</name>
    <dbReference type="NCBI Taxonomy" id="947166"/>
    <lineage>
        <taxon>Eukaryota</taxon>
        <taxon>Metazoa</taxon>
        <taxon>Ecdysozoa</taxon>
        <taxon>Tardigrada</taxon>
        <taxon>Eutardigrada</taxon>
        <taxon>Parachela</taxon>
        <taxon>Hypsibioidea</taxon>
        <taxon>Ramazzottiidae</taxon>
        <taxon>Ramazzottius</taxon>
    </lineage>
</organism>
<dbReference type="AlphaFoldDB" id="A0A1D1VSW8"/>
<keyword evidence="2" id="KW-1185">Reference proteome</keyword>
<comment type="caution">
    <text evidence="1">The sequence shown here is derived from an EMBL/GenBank/DDBJ whole genome shotgun (WGS) entry which is preliminary data.</text>
</comment>
<dbReference type="Proteomes" id="UP000186922">
    <property type="component" value="Unassembled WGS sequence"/>
</dbReference>
<protein>
    <submittedName>
        <fullName evidence="1">Uncharacterized protein</fullName>
    </submittedName>
</protein>
<sequence>MFSRHVGRDGTADEQHWGRCRRRIGSRQVPRNQMAQSRFELHYSMRIRPCLPVQWRQLRIPQGLCMRRLCTLETDRSIKLYANVDFPRGLSGRF</sequence>
<gene>
    <name evidence="1" type="primary">RvY_14904</name>
    <name evidence="1" type="synonym">RvY_14904.1</name>
    <name evidence="1" type="ORF">RvY_14904-1</name>
</gene>